<keyword evidence="1" id="KW-0547">Nucleotide-binding</keyword>
<reference evidence="4 5" key="1">
    <citation type="submission" date="2021-12" db="EMBL/GenBank/DDBJ databases">
        <title>Antimicrobial susceptibility of Lactobacillus delbrueckii subsp. lactis obtained from milk products and other habitats.</title>
        <authorList>
            <person name="Shani N."/>
        </authorList>
    </citation>
    <scope>NUCLEOTIDE SEQUENCE [LARGE SCALE GENOMIC DNA]</scope>
    <source>
        <strain evidence="4 5">CIRM BIA 266</strain>
    </source>
</reference>
<dbReference type="PROSITE" id="PS50146">
    <property type="entry name" value="DAGK"/>
    <property type="match status" value="1"/>
</dbReference>
<accession>A0ABD4SAQ2</accession>
<dbReference type="Gene3D" id="3.40.50.10330">
    <property type="entry name" value="Probable inorganic polyphosphate/atp-NAD kinase, domain 1"/>
    <property type="match status" value="1"/>
</dbReference>
<name>A0ABD4SAQ2_9LACO</name>
<dbReference type="Proteomes" id="UP001320314">
    <property type="component" value="Unassembled WGS sequence"/>
</dbReference>
<feature type="domain" description="DAGKc" evidence="3">
    <location>
        <begin position="1"/>
        <end position="99"/>
    </location>
</feature>
<proteinExistence type="predicted"/>
<organism evidence="4 5">
    <name type="scientific">Lactobacillus delbrueckii subsp. allosunkii</name>
    <dbReference type="NCBI Taxonomy" id="1050107"/>
    <lineage>
        <taxon>Bacteria</taxon>
        <taxon>Bacillati</taxon>
        <taxon>Bacillota</taxon>
        <taxon>Bacilli</taxon>
        <taxon>Lactobacillales</taxon>
        <taxon>Lactobacillaceae</taxon>
        <taxon>Lactobacillus</taxon>
    </lineage>
</organism>
<protein>
    <recommendedName>
        <fullName evidence="3">DAGKc domain-containing protein</fullName>
    </recommendedName>
</protein>
<evidence type="ECO:0000256" key="1">
    <source>
        <dbReference type="ARBA" id="ARBA00022741"/>
    </source>
</evidence>
<dbReference type="EMBL" id="JAJNUD010000005">
    <property type="protein sequence ID" value="MCD5517678.1"/>
    <property type="molecule type" value="Genomic_DNA"/>
</dbReference>
<dbReference type="Pfam" id="PF00781">
    <property type="entry name" value="DAGK_cat"/>
    <property type="match status" value="1"/>
</dbReference>
<gene>
    <name evidence="4" type="ORF">LOB39_03680</name>
</gene>
<keyword evidence="2" id="KW-0067">ATP-binding</keyword>
<comment type="caution">
    <text evidence="4">The sequence shown here is derived from an EMBL/GenBank/DDBJ whole genome shotgun (WGS) entry which is preliminary data.</text>
</comment>
<dbReference type="AlphaFoldDB" id="A0ABD4SAQ2"/>
<dbReference type="InterPro" id="IPR001206">
    <property type="entry name" value="Diacylglycerol_kinase_cat_dom"/>
</dbReference>
<evidence type="ECO:0000313" key="5">
    <source>
        <dbReference type="Proteomes" id="UP001320314"/>
    </source>
</evidence>
<dbReference type="Gene3D" id="2.60.200.40">
    <property type="match status" value="1"/>
</dbReference>
<dbReference type="InterPro" id="IPR017438">
    <property type="entry name" value="ATP-NAD_kinase_N"/>
</dbReference>
<evidence type="ECO:0000259" key="3">
    <source>
        <dbReference type="PROSITE" id="PS50146"/>
    </source>
</evidence>
<evidence type="ECO:0000313" key="4">
    <source>
        <dbReference type="EMBL" id="MCD5517678.1"/>
    </source>
</evidence>
<dbReference type="InterPro" id="IPR016064">
    <property type="entry name" value="NAD/diacylglycerol_kinase_sf"/>
</dbReference>
<dbReference type="SUPFAM" id="SSF111331">
    <property type="entry name" value="NAD kinase/diacylglycerol kinase-like"/>
    <property type="match status" value="1"/>
</dbReference>
<sequence length="112" mass="12742">MEGRDYEIYFSEYKDHVKEIVKNYPEKTRFYSVGGNGFFNQVIQNLVHTNHGVVCLPFGTGNDFSRAIHRQMSPEAILKATLDQPAIPIDTILVNDERYCVNVGCFALDLTP</sequence>
<dbReference type="GO" id="GO:0005524">
    <property type="term" value="F:ATP binding"/>
    <property type="evidence" value="ECO:0007669"/>
    <property type="project" value="UniProtKB-KW"/>
</dbReference>
<evidence type="ECO:0000256" key="2">
    <source>
        <dbReference type="ARBA" id="ARBA00022840"/>
    </source>
</evidence>